<comment type="similarity">
    <text evidence="1">Belongs to the DNA/RNA non-specific endonuclease family.</text>
</comment>
<organism evidence="6">
    <name type="scientific">Ceratitis capitata</name>
    <name type="common">Mediterranean fruit fly</name>
    <name type="synonym">Tephritis capitata</name>
    <dbReference type="NCBI Taxonomy" id="7213"/>
    <lineage>
        <taxon>Eukaryota</taxon>
        <taxon>Metazoa</taxon>
        <taxon>Ecdysozoa</taxon>
        <taxon>Arthropoda</taxon>
        <taxon>Hexapoda</taxon>
        <taxon>Insecta</taxon>
        <taxon>Pterygota</taxon>
        <taxon>Neoptera</taxon>
        <taxon>Endopterygota</taxon>
        <taxon>Diptera</taxon>
        <taxon>Brachycera</taxon>
        <taxon>Muscomorpha</taxon>
        <taxon>Tephritoidea</taxon>
        <taxon>Tephritidae</taxon>
        <taxon>Ceratitis</taxon>
        <taxon>Ceratitis</taxon>
    </lineage>
</organism>
<keyword evidence="4" id="KW-0812">Transmembrane</keyword>
<dbReference type="SMART" id="SM00892">
    <property type="entry name" value="Endonuclease_NS"/>
    <property type="match status" value="1"/>
</dbReference>
<dbReference type="GO" id="GO:0003676">
    <property type="term" value="F:nucleic acid binding"/>
    <property type="evidence" value="ECO:0007669"/>
    <property type="project" value="InterPro"/>
</dbReference>
<evidence type="ECO:0000259" key="5">
    <source>
        <dbReference type="SMART" id="SM00892"/>
    </source>
</evidence>
<dbReference type="Gene3D" id="3.40.570.10">
    <property type="entry name" value="Extracellular Endonuclease, subunit A"/>
    <property type="match status" value="1"/>
</dbReference>
<dbReference type="InterPro" id="IPR044929">
    <property type="entry name" value="DNA/RNA_non-sp_Endonuclease_sf"/>
</dbReference>
<dbReference type="PANTHER" id="PTHR13966">
    <property type="entry name" value="ENDONUCLEASE RELATED"/>
    <property type="match status" value="1"/>
</dbReference>
<dbReference type="PANTHER" id="PTHR13966:SF19">
    <property type="entry name" value="NUCLEASE EXOG, MITOCHONDRIAL"/>
    <property type="match status" value="1"/>
</dbReference>
<evidence type="ECO:0000256" key="2">
    <source>
        <dbReference type="ARBA" id="ARBA00022722"/>
    </source>
</evidence>
<sequence length="521" mass="60131">MENLFFFIYAIIILTIIICLTLVLLTPTVIRCDTHSKSKKRKKLYTDVILFGLVVLSGLTTQQLLTKYCETPLVHQNKTETNKYENIFDYQNKIEKTFDHQNKTETHKYEITSDQQKKIEKTFDHQNEIETSKYENTFDHANKINISNIININNDTTDRSPIMIIANENMRLIPNRDGDISLPIGAKVCFYCTPSGFKTTSGNKIEAEFLGDQKFSFNGETQKFSEFECKDIPMPTSKYKDDLIEFTYDLNDGKSIPVMTLSFDRNNYTTLYVKYKIYPATMNCKKKVKGKEFTADPQYFDNINIKNSLKLSKVEKEFCEILNYNSDEIKIYLNDKQRITRGHMAPKFDFIFSGDQKSTYNHLNVCFQWTSVNNCNCSAIEEGIRAYSNESNAIFTCYSGSMGVCTLPDRDGVPKELYIKCNNDVKIPVPKFIYRIVINDERCEGIVFLSINNPHLEEDFDVEEYVIGNDVGNQIEWIKWDRKNIKKGYSYAISVPDFIAAAKDFPLKNLNTTGLLGVQSI</sequence>
<dbReference type="GO" id="GO:0000014">
    <property type="term" value="F:single-stranded DNA endodeoxyribonuclease activity"/>
    <property type="evidence" value="ECO:0007669"/>
    <property type="project" value="TreeGrafter"/>
</dbReference>
<name>W8B2Y9_CERCA</name>
<dbReference type="AlphaFoldDB" id="W8B2Y9"/>
<dbReference type="GO" id="GO:0006309">
    <property type="term" value="P:apoptotic DNA fragmentation"/>
    <property type="evidence" value="ECO:0007669"/>
    <property type="project" value="TreeGrafter"/>
</dbReference>
<feature type="transmembrane region" description="Helical" evidence="4">
    <location>
        <begin position="6"/>
        <end position="32"/>
    </location>
</feature>
<dbReference type="InterPro" id="IPR044925">
    <property type="entry name" value="His-Me_finger_sf"/>
</dbReference>
<evidence type="ECO:0000313" key="6">
    <source>
        <dbReference type="EMBL" id="JAB95475.1"/>
    </source>
</evidence>
<dbReference type="OrthoDB" id="8055825at2759"/>
<dbReference type="Pfam" id="PF01223">
    <property type="entry name" value="Endonuclease_NS"/>
    <property type="match status" value="1"/>
</dbReference>
<dbReference type="InterPro" id="IPR040255">
    <property type="entry name" value="Non-specific_endonuclease"/>
</dbReference>
<protein>
    <recommendedName>
        <fullName evidence="5">DNA/RNA non-specific endonuclease/pyrophosphatase/phosphodiesterase domain-containing protein</fullName>
    </recommendedName>
</protein>
<evidence type="ECO:0000256" key="3">
    <source>
        <dbReference type="ARBA" id="ARBA00022759"/>
    </source>
</evidence>
<keyword evidence="3" id="KW-0255">Endonuclease</keyword>
<reference evidence="6" key="1">
    <citation type="submission" date="2013-07" db="EMBL/GenBank/DDBJ databases">
        <authorList>
            <person name="Geib S."/>
        </authorList>
    </citation>
    <scope>NUCLEOTIDE SEQUENCE</scope>
</reference>
<reference evidence="6" key="2">
    <citation type="journal article" date="2014" name="BMC Genomics">
        <title>A genomic perspective to assessing quality of mass-reared SIT flies used in Mediterranean fruit fly (Ceratitis capitata) eradication in California.</title>
        <authorList>
            <person name="Calla B."/>
            <person name="Hall B."/>
            <person name="Hou S."/>
            <person name="Geib S.M."/>
        </authorList>
    </citation>
    <scope>NUCLEOTIDE SEQUENCE</scope>
</reference>
<dbReference type="EMBL" id="GAMC01011080">
    <property type="protein sequence ID" value="JAB95475.1"/>
    <property type="molecule type" value="mRNA"/>
</dbReference>
<keyword evidence="3" id="KW-0378">Hydrolase</keyword>
<evidence type="ECO:0000256" key="4">
    <source>
        <dbReference type="SAM" id="Phobius"/>
    </source>
</evidence>
<keyword evidence="2" id="KW-0540">Nuclease</keyword>
<feature type="domain" description="DNA/RNA non-specific endonuclease/pyrophosphatase/phosphodiesterase" evidence="5">
    <location>
        <begin position="255"/>
        <end position="498"/>
    </location>
</feature>
<dbReference type="SUPFAM" id="SSF54060">
    <property type="entry name" value="His-Me finger endonucleases"/>
    <property type="match status" value="1"/>
</dbReference>
<feature type="transmembrane region" description="Helical" evidence="4">
    <location>
        <begin position="44"/>
        <end position="65"/>
    </location>
</feature>
<evidence type="ECO:0000256" key="1">
    <source>
        <dbReference type="ARBA" id="ARBA00010052"/>
    </source>
</evidence>
<accession>W8B2Y9</accession>
<dbReference type="GO" id="GO:0004521">
    <property type="term" value="F:RNA endonuclease activity"/>
    <property type="evidence" value="ECO:0007669"/>
    <property type="project" value="TreeGrafter"/>
</dbReference>
<dbReference type="GO" id="GO:0005634">
    <property type="term" value="C:nucleus"/>
    <property type="evidence" value="ECO:0007669"/>
    <property type="project" value="TreeGrafter"/>
</dbReference>
<dbReference type="GO" id="GO:0046872">
    <property type="term" value="F:metal ion binding"/>
    <property type="evidence" value="ECO:0007669"/>
    <property type="project" value="InterPro"/>
</dbReference>
<dbReference type="GO" id="GO:0005743">
    <property type="term" value="C:mitochondrial inner membrane"/>
    <property type="evidence" value="ECO:0007669"/>
    <property type="project" value="TreeGrafter"/>
</dbReference>
<dbReference type="InterPro" id="IPR001604">
    <property type="entry name" value="Endo_G_ENPP1-like_dom"/>
</dbReference>
<keyword evidence="4" id="KW-0472">Membrane</keyword>
<proteinExistence type="evidence at transcript level"/>
<keyword evidence="4" id="KW-1133">Transmembrane helix</keyword>